<dbReference type="RefSeq" id="WP_104003564.1">
    <property type="nucleotide sequence ID" value="NZ_FNVQ01000002.1"/>
</dbReference>
<name>A0A1H6B7L2_9GAMM</name>
<dbReference type="Proteomes" id="UP000236745">
    <property type="component" value="Unassembled WGS sequence"/>
</dbReference>
<proteinExistence type="predicted"/>
<dbReference type="InterPro" id="IPR036895">
    <property type="entry name" value="Uracil-DNA_glycosylase-like_sf"/>
</dbReference>
<evidence type="ECO:0000313" key="2">
    <source>
        <dbReference type="EMBL" id="SEG56798.1"/>
    </source>
</evidence>
<evidence type="ECO:0000259" key="1">
    <source>
        <dbReference type="SMART" id="SM00986"/>
    </source>
</evidence>
<dbReference type="AlphaFoldDB" id="A0A1H6B7L2"/>
<sequence>MENAVSFPPSWRADARVLILGSMPGQVSLQEQRYYAHSRNAFWPILAELCGFSPELTYAERLLALNESGVALWDVIGSCHRPGSLDSRIAAESVQPNDLPGLVSQLPELRLIACNGGTAYRLFTRHFGSLVGAERPDGPAVLQLPSTSPAYAAMSFDLKRERWRAILEYLAKRDS</sequence>
<dbReference type="SUPFAM" id="SSF52141">
    <property type="entry name" value="Uracil-DNA glycosylase-like"/>
    <property type="match status" value="1"/>
</dbReference>
<dbReference type="SMART" id="SM00987">
    <property type="entry name" value="UreE_C"/>
    <property type="match status" value="1"/>
</dbReference>
<accession>A0A1H6B7L2</accession>
<protein>
    <submittedName>
        <fullName evidence="2">G/U mismatch-specific uracil-DNA glycosylase</fullName>
    </submittedName>
</protein>
<feature type="domain" description="Uracil-DNA glycosylase-like" evidence="1">
    <location>
        <begin position="8"/>
        <end position="167"/>
    </location>
</feature>
<evidence type="ECO:0000313" key="3">
    <source>
        <dbReference type="Proteomes" id="UP000236745"/>
    </source>
</evidence>
<reference evidence="2 3" key="1">
    <citation type="submission" date="2016-10" db="EMBL/GenBank/DDBJ databases">
        <authorList>
            <person name="de Groot N.N."/>
        </authorList>
    </citation>
    <scope>NUCLEOTIDE SEQUENCE [LARGE SCALE GENOMIC DNA]</scope>
    <source>
        <strain evidence="2 3">DSM 22012</strain>
    </source>
</reference>
<dbReference type="CDD" id="cd10032">
    <property type="entry name" value="UDG-F6_HDG"/>
    <property type="match status" value="1"/>
</dbReference>
<keyword evidence="3" id="KW-1185">Reference proteome</keyword>
<dbReference type="InterPro" id="IPR005122">
    <property type="entry name" value="Uracil-DNA_glycosylase-like"/>
</dbReference>
<dbReference type="Gene3D" id="3.40.470.10">
    <property type="entry name" value="Uracil-DNA glycosylase-like domain"/>
    <property type="match status" value="1"/>
</dbReference>
<dbReference type="OrthoDB" id="9799921at2"/>
<dbReference type="NCBIfam" id="TIGR04274">
    <property type="entry name" value="hypoxanDNAglyco"/>
    <property type="match status" value="1"/>
</dbReference>
<gene>
    <name evidence="2" type="ORF">SAMN05444390_102458</name>
</gene>
<dbReference type="SMART" id="SM00986">
    <property type="entry name" value="UDG"/>
    <property type="match status" value="1"/>
</dbReference>
<organism evidence="2 3">
    <name type="scientific">Marinobacterium lutimaris</name>
    <dbReference type="NCBI Taxonomy" id="568106"/>
    <lineage>
        <taxon>Bacteria</taxon>
        <taxon>Pseudomonadati</taxon>
        <taxon>Pseudomonadota</taxon>
        <taxon>Gammaproteobacteria</taxon>
        <taxon>Oceanospirillales</taxon>
        <taxon>Oceanospirillaceae</taxon>
        <taxon>Marinobacterium</taxon>
    </lineage>
</organism>
<dbReference type="EMBL" id="FNVQ01000002">
    <property type="protein sequence ID" value="SEG56798.1"/>
    <property type="molecule type" value="Genomic_DNA"/>
</dbReference>
<dbReference type="Pfam" id="PF03167">
    <property type="entry name" value="UDG"/>
    <property type="match status" value="1"/>
</dbReference>
<dbReference type="InterPro" id="IPR026353">
    <property type="entry name" value="Hypoxan-DNA_Glyclase"/>
</dbReference>